<evidence type="ECO:0000256" key="6">
    <source>
        <dbReference type="SAM" id="Phobius"/>
    </source>
</evidence>
<dbReference type="SUPFAM" id="SSF47323">
    <property type="entry name" value="Anticodon-binding domain of a subclass of class I aminoacyl-tRNA synthetases"/>
    <property type="match status" value="1"/>
</dbReference>
<name>X1VKG4_9ZZZZ</name>
<keyword evidence="1" id="KW-0436">Ligase</keyword>
<evidence type="ECO:0000256" key="3">
    <source>
        <dbReference type="ARBA" id="ARBA00022840"/>
    </source>
</evidence>
<comment type="caution">
    <text evidence="8">The sequence shown here is derived from an EMBL/GenBank/DDBJ whole genome shotgun (WGS) entry which is preliminary data.</text>
</comment>
<dbReference type="GO" id="GO:0005524">
    <property type="term" value="F:ATP binding"/>
    <property type="evidence" value="ECO:0007669"/>
    <property type="project" value="UniProtKB-KW"/>
</dbReference>
<keyword evidence="5" id="KW-0030">Aminoacyl-tRNA synthetase</keyword>
<dbReference type="AlphaFoldDB" id="X1VKG4"/>
<organism evidence="8">
    <name type="scientific">marine sediment metagenome</name>
    <dbReference type="NCBI Taxonomy" id="412755"/>
    <lineage>
        <taxon>unclassified sequences</taxon>
        <taxon>metagenomes</taxon>
        <taxon>ecological metagenomes</taxon>
    </lineage>
</organism>
<dbReference type="GO" id="GO:0004812">
    <property type="term" value="F:aminoacyl-tRNA ligase activity"/>
    <property type="evidence" value="ECO:0007669"/>
    <property type="project" value="UniProtKB-KW"/>
</dbReference>
<keyword evidence="6" id="KW-0812">Transmembrane</keyword>
<evidence type="ECO:0000256" key="2">
    <source>
        <dbReference type="ARBA" id="ARBA00022741"/>
    </source>
</evidence>
<evidence type="ECO:0000256" key="4">
    <source>
        <dbReference type="ARBA" id="ARBA00022917"/>
    </source>
</evidence>
<evidence type="ECO:0000259" key="7">
    <source>
        <dbReference type="Pfam" id="PF08264"/>
    </source>
</evidence>
<gene>
    <name evidence="8" type="ORF">S12H4_61327</name>
</gene>
<keyword evidence="2" id="KW-0547">Nucleotide-binding</keyword>
<protein>
    <recommendedName>
        <fullName evidence="7">Methionyl/Valyl/Leucyl/Isoleucyl-tRNA synthetase anticodon-binding domain-containing protein</fullName>
    </recommendedName>
</protein>
<dbReference type="InterPro" id="IPR013155">
    <property type="entry name" value="M/V/L/I-tRNA-synth_anticd-bd"/>
</dbReference>
<dbReference type="EMBL" id="BARW01040669">
    <property type="protein sequence ID" value="GAJ19617.1"/>
    <property type="molecule type" value="Genomic_DNA"/>
</dbReference>
<feature type="domain" description="Methionyl/Valyl/Leucyl/Isoleucyl-tRNA synthetase anticodon-binding" evidence="7">
    <location>
        <begin position="10"/>
        <end position="56"/>
    </location>
</feature>
<keyword evidence="6" id="KW-0472">Membrane</keyword>
<evidence type="ECO:0000256" key="5">
    <source>
        <dbReference type="ARBA" id="ARBA00023146"/>
    </source>
</evidence>
<dbReference type="GO" id="GO:0006418">
    <property type="term" value="P:tRNA aminoacylation for protein translation"/>
    <property type="evidence" value="ECO:0007669"/>
    <property type="project" value="InterPro"/>
</dbReference>
<sequence length="101" mass="12140">GFHNLQKSKDAYLDIKTKKTINHDLINKFIKIQIILLSPICPYLCDYIWTELFPKEQMTYPDILNYDRTIGWTFDYLIIKPYINLINIMNVIIYIFIVINH</sequence>
<keyword evidence="4" id="KW-0648">Protein biosynthesis</keyword>
<proteinExistence type="predicted"/>
<reference evidence="8" key="1">
    <citation type="journal article" date="2014" name="Front. Microbiol.">
        <title>High frequency of phylogenetically diverse reductive dehalogenase-homologous genes in deep subseafloor sedimentary metagenomes.</title>
        <authorList>
            <person name="Kawai M."/>
            <person name="Futagami T."/>
            <person name="Toyoda A."/>
            <person name="Takaki Y."/>
            <person name="Nishi S."/>
            <person name="Hori S."/>
            <person name="Arai W."/>
            <person name="Tsubouchi T."/>
            <person name="Morono Y."/>
            <person name="Uchiyama I."/>
            <person name="Ito T."/>
            <person name="Fujiyama A."/>
            <person name="Inagaki F."/>
            <person name="Takami H."/>
        </authorList>
    </citation>
    <scope>NUCLEOTIDE SEQUENCE</scope>
    <source>
        <strain evidence="8">Expedition CK06-06</strain>
    </source>
</reference>
<dbReference type="Pfam" id="PF08264">
    <property type="entry name" value="Anticodon_1"/>
    <property type="match status" value="1"/>
</dbReference>
<feature type="transmembrane region" description="Helical" evidence="6">
    <location>
        <begin position="82"/>
        <end position="99"/>
    </location>
</feature>
<evidence type="ECO:0000256" key="1">
    <source>
        <dbReference type="ARBA" id="ARBA00022598"/>
    </source>
</evidence>
<feature type="non-terminal residue" evidence="8">
    <location>
        <position position="1"/>
    </location>
</feature>
<keyword evidence="3" id="KW-0067">ATP-binding</keyword>
<evidence type="ECO:0000313" key="8">
    <source>
        <dbReference type="EMBL" id="GAJ19617.1"/>
    </source>
</evidence>
<keyword evidence="6" id="KW-1133">Transmembrane helix</keyword>
<dbReference type="InterPro" id="IPR009080">
    <property type="entry name" value="tRNAsynth_Ia_anticodon-bd"/>
</dbReference>
<accession>X1VKG4</accession>